<dbReference type="GeneID" id="92716071"/>
<feature type="chain" id="PRO_5039651087" description="LysM domain-containing protein" evidence="1">
    <location>
        <begin position="22"/>
        <end position="87"/>
    </location>
</feature>
<dbReference type="RefSeq" id="WP_022382790.1">
    <property type="nucleotide sequence ID" value="NZ_AP019697.1"/>
</dbReference>
<evidence type="ECO:0000313" key="3">
    <source>
        <dbReference type="EMBL" id="BBK24915.1"/>
    </source>
</evidence>
<organism evidence="3 4">
    <name type="scientific">Dialister hominis</name>
    <dbReference type="NCBI Taxonomy" id="2582419"/>
    <lineage>
        <taxon>Bacteria</taxon>
        <taxon>Bacillati</taxon>
        <taxon>Bacillota</taxon>
        <taxon>Negativicutes</taxon>
        <taxon>Veillonellales</taxon>
        <taxon>Veillonellaceae</taxon>
        <taxon>Dialister</taxon>
    </lineage>
</organism>
<dbReference type="Gene3D" id="3.10.350.10">
    <property type="entry name" value="LysM domain"/>
    <property type="match status" value="1"/>
</dbReference>
<dbReference type="InterPro" id="IPR018392">
    <property type="entry name" value="LysM"/>
</dbReference>
<dbReference type="SMART" id="SM00257">
    <property type="entry name" value="LysM"/>
    <property type="match status" value="1"/>
</dbReference>
<feature type="signal peptide" evidence="1">
    <location>
        <begin position="1"/>
        <end position="21"/>
    </location>
</feature>
<gene>
    <name evidence="3" type="ORF">Dia5BBH33_08500</name>
</gene>
<keyword evidence="4" id="KW-1185">Reference proteome</keyword>
<reference evidence="4" key="1">
    <citation type="submission" date="2019-05" db="EMBL/GenBank/DDBJ databases">
        <title>Complete genome sequencing of Dialister sp. strain 5BBH33.</title>
        <authorList>
            <person name="Sakamoto M."/>
            <person name="Murakami T."/>
            <person name="Mori H."/>
        </authorList>
    </citation>
    <scope>NUCLEOTIDE SEQUENCE [LARGE SCALE GENOMIC DNA]</scope>
    <source>
        <strain evidence="4">5BBH33</strain>
    </source>
</reference>
<proteinExistence type="predicted"/>
<dbReference type="PROSITE" id="PS51782">
    <property type="entry name" value="LYSM"/>
    <property type="match status" value="1"/>
</dbReference>
<dbReference type="Proteomes" id="UP000320585">
    <property type="component" value="Chromosome"/>
</dbReference>
<dbReference type="KEGG" id="dho:Dia5BBH33_08500"/>
<accession>A0A8D4UU45</accession>
<dbReference type="SUPFAM" id="SSF54106">
    <property type="entry name" value="LysM domain"/>
    <property type="match status" value="1"/>
</dbReference>
<dbReference type="OrthoDB" id="9801998at2"/>
<evidence type="ECO:0000256" key="1">
    <source>
        <dbReference type="SAM" id="SignalP"/>
    </source>
</evidence>
<name>A0A8D4UU45_9FIRM</name>
<dbReference type="CDD" id="cd00118">
    <property type="entry name" value="LysM"/>
    <property type="match status" value="1"/>
</dbReference>
<dbReference type="AlphaFoldDB" id="A0A8D4UU45"/>
<dbReference type="EMBL" id="AP019697">
    <property type="protein sequence ID" value="BBK24915.1"/>
    <property type="molecule type" value="Genomic_DNA"/>
</dbReference>
<protein>
    <recommendedName>
        <fullName evidence="2">LysM domain-containing protein</fullName>
    </recommendedName>
</protein>
<feature type="domain" description="LysM" evidence="2">
    <location>
        <begin position="31"/>
        <end position="82"/>
    </location>
</feature>
<dbReference type="InterPro" id="IPR036779">
    <property type="entry name" value="LysM_dom_sf"/>
</dbReference>
<evidence type="ECO:0000259" key="2">
    <source>
        <dbReference type="PROSITE" id="PS51782"/>
    </source>
</evidence>
<dbReference type="Pfam" id="PF01476">
    <property type="entry name" value="LysM"/>
    <property type="match status" value="1"/>
</dbReference>
<evidence type="ECO:0000313" key="4">
    <source>
        <dbReference type="Proteomes" id="UP000320585"/>
    </source>
</evidence>
<sequence>MRKIMFLLITTVLFCGWGVNASVASVTPLYETVTVESNDTLWSIAASRTDDSKDIREVIYDIQQLNGIKDPGQIQPGDKIKVRSSVI</sequence>
<keyword evidence="1" id="KW-0732">Signal</keyword>